<organism evidence="1">
    <name type="scientific">bioreactor metagenome</name>
    <dbReference type="NCBI Taxonomy" id="1076179"/>
    <lineage>
        <taxon>unclassified sequences</taxon>
        <taxon>metagenomes</taxon>
        <taxon>ecological metagenomes</taxon>
    </lineage>
</organism>
<dbReference type="AlphaFoldDB" id="A0A645JA35"/>
<protein>
    <submittedName>
        <fullName evidence="1">Uncharacterized protein</fullName>
    </submittedName>
</protein>
<name>A0A645JA35_9ZZZZ</name>
<evidence type="ECO:0000313" key="1">
    <source>
        <dbReference type="EMBL" id="MPN60286.1"/>
    </source>
</evidence>
<reference evidence="1" key="1">
    <citation type="submission" date="2019-08" db="EMBL/GenBank/DDBJ databases">
        <authorList>
            <person name="Kucharzyk K."/>
            <person name="Murdoch R.W."/>
            <person name="Higgins S."/>
            <person name="Loffler F."/>
        </authorList>
    </citation>
    <scope>NUCLEOTIDE SEQUENCE</scope>
</reference>
<proteinExistence type="predicted"/>
<accession>A0A645JA35</accession>
<gene>
    <name evidence="1" type="ORF">SDC9_208013</name>
</gene>
<dbReference type="EMBL" id="VSSQ01135347">
    <property type="protein sequence ID" value="MPN60286.1"/>
    <property type="molecule type" value="Genomic_DNA"/>
</dbReference>
<sequence>MAVDNFGAAFIGPSVLVPGEAKVKLAEILHGQLDNGAPIKHPVYPLGDIGKAAAALYQRVRDDG</sequence>
<comment type="caution">
    <text evidence="1">The sequence shown here is derived from an EMBL/GenBank/DDBJ whole genome shotgun (WGS) entry which is preliminary data.</text>
</comment>